<reference evidence="1 2" key="1">
    <citation type="journal article" date="2016" name="Nat. Commun.">
        <title>Thousands of microbial genomes shed light on interconnected biogeochemical processes in an aquifer system.</title>
        <authorList>
            <person name="Anantharaman K."/>
            <person name="Brown C.T."/>
            <person name="Hug L.A."/>
            <person name="Sharon I."/>
            <person name="Castelle C.J."/>
            <person name="Probst A.J."/>
            <person name="Thomas B.C."/>
            <person name="Singh A."/>
            <person name="Wilkins M.J."/>
            <person name="Karaoz U."/>
            <person name="Brodie E.L."/>
            <person name="Williams K.H."/>
            <person name="Hubbard S.S."/>
            <person name="Banfield J.F."/>
        </authorList>
    </citation>
    <scope>NUCLEOTIDE SEQUENCE [LARGE SCALE GENOMIC DNA]</scope>
</reference>
<name>A0A1F7F2H2_UNCRA</name>
<dbReference type="Pfam" id="PF09957">
    <property type="entry name" value="VapB_antitoxin"/>
    <property type="match status" value="1"/>
</dbReference>
<protein>
    <submittedName>
        <fullName evidence="1">Transcription regulator of the Arc/MetJ class</fullName>
    </submittedName>
</protein>
<sequence>MRTNVVIDDRLMRRALKIGGCRTKRAAIEQGLKMLVQVNSQKELRNLRGKIHWEGNLEEMRADS</sequence>
<dbReference type="AlphaFoldDB" id="A0A1F7F2H2"/>
<proteinExistence type="predicted"/>
<evidence type="ECO:0000313" key="2">
    <source>
        <dbReference type="Proteomes" id="UP000179243"/>
    </source>
</evidence>
<organism evidence="1 2">
    <name type="scientific">Candidatus Raymondbacteria bacterium RIFOXYD12_FULL_49_13</name>
    <dbReference type="NCBI Taxonomy" id="1817890"/>
    <lineage>
        <taxon>Bacteria</taxon>
        <taxon>Raymondiibacteriota</taxon>
    </lineage>
</organism>
<gene>
    <name evidence="1" type="ORF">A2519_07665</name>
</gene>
<dbReference type="Proteomes" id="UP000179243">
    <property type="component" value="Unassembled WGS sequence"/>
</dbReference>
<comment type="caution">
    <text evidence="1">The sequence shown here is derived from an EMBL/GenBank/DDBJ whole genome shotgun (WGS) entry which is preliminary data.</text>
</comment>
<dbReference type="EMBL" id="MFYX01000139">
    <property type="protein sequence ID" value="OGK00798.1"/>
    <property type="molecule type" value="Genomic_DNA"/>
</dbReference>
<dbReference type="InterPro" id="IPR019239">
    <property type="entry name" value="VapB_antitoxin"/>
</dbReference>
<accession>A0A1F7F2H2</accession>
<evidence type="ECO:0000313" key="1">
    <source>
        <dbReference type="EMBL" id="OGK00798.1"/>
    </source>
</evidence>